<comment type="caution">
    <text evidence="2">The sequence shown here is derived from an EMBL/GenBank/DDBJ whole genome shotgun (WGS) entry which is preliminary data.</text>
</comment>
<dbReference type="GO" id="GO:0032259">
    <property type="term" value="P:methylation"/>
    <property type="evidence" value="ECO:0007669"/>
    <property type="project" value="UniProtKB-KW"/>
</dbReference>
<dbReference type="CDD" id="cd02440">
    <property type="entry name" value="AdoMet_MTases"/>
    <property type="match status" value="1"/>
</dbReference>
<reference evidence="2 3" key="1">
    <citation type="submission" date="2018-10" db="EMBL/GenBank/DDBJ databases">
        <title>Sequencing the genomes of 1000 actinobacteria strains.</title>
        <authorList>
            <person name="Klenk H.-P."/>
        </authorList>
    </citation>
    <scope>NUCLEOTIDE SEQUENCE [LARGE SCALE GENOMIC DNA]</scope>
    <source>
        <strain evidence="2 3">DSM 45175</strain>
    </source>
</reference>
<gene>
    <name evidence="2" type="ORF">BDK92_5730</name>
</gene>
<dbReference type="GO" id="GO:0008168">
    <property type="term" value="F:methyltransferase activity"/>
    <property type="evidence" value="ECO:0007669"/>
    <property type="project" value="UniProtKB-KW"/>
</dbReference>
<keyword evidence="2" id="KW-0489">Methyltransferase</keyword>
<sequence>MTKSTELTSTESWDQLWTQPQPSRMTGQVKQRLRATRTWHQLLSDLLDSTGRAPGQPVDVLELGCAPGSMLMLLHQLRPNHTYHGIDFAPEGLKTARRLLAAGGIPATLHLGDVRTAELPPVDLVVSFGLVEHFDDPAEIVTHHRRFLRPGGVVAVTVPNYSHPALVALLRRFSPDTLATHNLRVMSEESLRAACATAGLVDIRTGVSGGPTMPNSRVRRDLSGTSYRLAARTWNVCSDLLLPQGWPWPATIWATGVHAG</sequence>
<dbReference type="Proteomes" id="UP000277671">
    <property type="component" value="Unassembled WGS sequence"/>
</dbReference>
<keyword evidence="3" id="KW-1185">Reference proteome</keyword>
<protein>
    <submittedName>
        <fullName evidence="2">2-polyprenyl-3-methyl-5-hydroxy-6-metoxy-1, 4-benzoquinol methylase</fullName>
    </submittedName>
</protein>
<dbReference type="Gene3D" id="3.40.50.150">
    <property type="entry name" value="Vaccinia Virus protein VP39"/>
    <property type="match status" value="1"/>
</dbReference>
<keyword evidence="2" id="KW-0808">Transferase</keyword>
<dbReference type="SUPFAM" id="SSF53335">
    <property type="entry name" value="S-adenosyl-L-methionine-dependent methyltransferases"/>
    <property type="match status" value="1"/>
</dbReference>
<dbReference type="AlphaFoldDB" id="A0A495JQU5"/>
<evidence type="ECO:0000256" key="1">
    <source>
        <dbReference type="SAM" id="MobiDB-lite"/>
    </source>
</evidence>
<dbReference type="Pfam" id="PF13489">
    <property type="entry name" value="Methyltransf_23"/>
    <property type="match status" value="1"/>
</dbReference>
<feature type="region of interest" description="Disordered" evidence="1">
    <location>
        <begin position="1"/>
        <end position="25"/>
    </location>
</feature>
<dbReference type="OrthoDB" id="21342at2"/>
<evidence type="ECO:0000313" key="2">
    <source>
        <dbReference type="EMBL" id="RKR91336.1"/>
    </source>
</evidence>
<proteinExistence type="predicted"/>
<dbReference type="InterPro" id="IPR029063">
    <property type="entry name" value="SAM-dependent_MTases_sf"/>
</dbReference>
<organism evidence="2 3">
    <name type="scientific">Micromonospora pisi</name>
    <dbReference type="NCBI Taxonomy" id="589240"/>
    <lineage>
        <taxon>Bacteria</taxon>
        <taxon>Bacillati</taxon>
        <taxon>Actinomycetota</taxon>
        <taxon>Actinomycetes</taxon>
        <taxon>Micromonosporales</taxon>
        <taxon>Micromonosporaceae</taxon>
        <taxon>Micromonospora</taxon>
    </lineage>
</organism>
<dbReference type="EMBL" id="RBKT01000001">
    <property type="protein sequence ID" value="RKR91336.1"/>
    <property type="molecule type" value="Genomic_DNA"/>
</dbReference>
<accession>A0A495JQU5</accession>
<evidence type="ECO:0000313" key="3">
    <source>
        <dbReference type="Proteomes" id="UP000277671"/>
    </source>
</evidence>
<name>A0A495JQU5_9ACTN</name>
<dbReference type="PANTHER" id="PTHR43861">
    <property type="entry name" value="TRANS-ACONITATE 2-METHYLTRANSFERASE-RELATED"/>
    <property type="match status" value="1"/>
</dbReference>
<dbReference type="RefSeq" id="WP_121159454.1">
    <property type="nucleotide sequence ID" value="NZ_RBKT01000001.1"/>
</dbReference>